<organism evidence="1 2">
    <name type="scientific">Alteromonas macleodii</name>
    <name type="common">Pseudoalteromonas macleodii</name>
    <dbReference type="NCBI Taxonomy" id="28108"/>
    <lineage>
        <taxon>Bacteria</taxon>
        <taxon>Pseudomonadati</taxon>
        <taxon>Pseudomonadota</taxon>
        <taxon>Gammaproteobacteria</taxon>
        <taxon>Alteromonadales</taxon>
        <taxon>Alteromonadaceae</taxon>
        <taxon>Alteromonas/Salinimonas group</taxon>
        <taxon>Alteromonas</taxon>
    </lineage>
</organism>
<proteinExistence type="predicted"/>
<protein>
    <submittedName>
        <fullName evidence="1">Uncharacterized protein</fullName>
    </submittedName>
</protein>
<gene>
    <name evidence="1" type="ORF">BFV95_2116</name>
</gene>
<reference evidence="1 2" key="1">
    <citation type="submission" date="2016-09" db="EMBL/GenBank/DDBJ databases">
        <title>Draft Genome Sequence of four Alteromonas macleodii strains isolated from copper coupons and grown long-term at elevated copper levels.</title>
        <authorList>
            <person name="Cusick K."/>
            <person name="Dale J."/>
            <person name="Little B."/>
            <person name="Biffinger J."/>
        </authorList>
    </citation>
    <scope>NUCLEOTIDE SEQUENCE [LARGE SCALE GENOMIC DNA]</scope>
    <source>
        <strain evidence="1 2">KCP01</strain>
    </source>
</reference>
<dbReference type="Proteomes" id="UP000095392">
    <property type="component" value="Unassembled WGS sequence"/>
</dbReference>
<dbReference type="EMBL" id="MIPY01000012">
    <property type="protein sequence ID" value="OES31987.1"/>
    <property type="molecule type" value="Genomic_DNA"/>
</dbReference>
<evidence type="ECO:0000313" key="1">
    <source>
        <dbReference type="EMBL" id="OES31987.1"/>
    </source>
</evidence>
<name>A0AB36FRM0_ALTMA</name>
<keyword evidence="2" id="KW-1185">Reference proteome</keyword>
<dbReference type="AlphaFoldDB" id="A0AB36FRM0"/>
<comment type="caution">
    <text evidence="1">The sequence shown here is derived from an EMBL/GenBank/DDBJ whole genome shotgun (WGS) entry which is preliminary data.</text>
</comment>
<accession>A0AB36FRM0</accession>
<evidence type="ECO:0000313" key="2">
    <source>
        <dbReference type="Proteomes" id="UP000095392"/>
    </source>
</evidence>
<sequence length="40" mass="4451">MGKELGKCTLLLKTLRFIKKVKTSRALLTQSESAGNEFIP</sequence>